<dbReference type="InterPro" id="IPR023996">
    <property type="entry name" value="TonB-dep_OMP_SusC/RagA"/>
</dbReference>
<dbReference type="InterPro" id="IPR039426">
    <property type="entry name" value="TonB-dep_rcpt-like"/>
</dbReference>
<comment type="subcellular location">
    <subcellularLocation>
        <location evidence="6">Cell outer membrane</location>
        <topology evidence="6">Multi-pass membrane protein</topology>
    </subcellularLocation>
</comment>
<keyword evidence="6" id="KW-0812">Transmembrane</keyword>
<evidence type="ECO:0000256" key="7">
    <source>
        <dbReference type="RuleBase" id="RU003357"/>
    </source>
</evidence>
<accession>A0ABQ1L1Y2</accession>
<evidence type="ECO:0000259" key="8">
    <source>
        <dbReference type="Pfam" id="PF00593"/>
    </source>
</evidence>
<dbReference type="InterPro" id="IPR011662">
    <property type="entry name" value="Secretin/TonB_short_N"/>
</dbReference>
<organism evidence="11 12">
    <name type="scientific">Parapedobacter defluvii</name>
    <dbReference type="NCBI Taxonomy" id="2045106"/>
    <lineage>
        <taxon>Bacteria</taxon>
        <taxon>Pseudomonadati</taxon>
        <taxon>Bacteroidota</taxon>
        <taxon>Sphingobacteriia</taxon>
        <taxon>Sphingobacteriales</taxon>
        <taxon>Sphingobacteriaceae</taxon>
        <taxon>Parapedobacter</taxon>
    </lineage>
</organism>
<dbReference type="InterPro" id="IPR000531">
    <property type="entry name" value="Beta-barrel_TonB"/>
</dbReference>
<dbReference type="PROSITE" id="PS52016">
    <property type="entry name" value="TONB_DEPENDENT_REC_3"/>
    <property type="match status" value="1"/>
</dbReference>
<feature type="domain" description="TonB-dependent receptor plug" evidence="10">
    <location>
        <begin position="229"/>
        <end position="334"/>
    </location>
</feature>
<feature type="domain" description="Secretin/TonB short N-terminal" evidence="9">
    <location>
        <begin position="69"/>
        <end position="116"/>
    </location>
</feature>
<feature type="domain" description="TonB-dependent receptor-like beta-barrel" evidence="8">
    <location>
        <begin position="551"/>
        <end position="1052"/>
    </location>
</feature>
<evidence type="ECO:0000259" key="10">
    <source>
        <dbReference type="Pfam" id="PF07715"/>
    </source>
</evidence>
<dbReference type="NCBIfam" id="TIGR04056">
    <property type="entry name" value="OMP_RagA_SusC"/>
    <property type="match status" value="1"/>
</dbReference>
<keyword evidence="2" id="KW-0410">Iron transport</keyword>
<keyword evidence="7" id="KW-0798">TonB box</keyword>
<keyword evidence="3" id="KW-0408">Iron</keyword>
<evidence type="ECO:0000256" key="5">
    <source>
        <dbReference type="ARBA" id="ARBA00023237"/>
    </source>
</evidence>
<name>A0ABQ1L1Y2_9SPHI</name>
<keyword evidence="12" id="KW-1185">Reference proteome</keyword>
<dbReference type="Pfam" id="PF07660">
    <property type="entry name" value="STN"/>
    <property type="match status" value="1"/>
</dbReference>
<evidence type="ECO:0000256" key="1">
    <source>
        <dbReference type="ARBA" id="ARBA00022448"/>
    </source>
</evidence>
<evidence type="ECO:0000256" key="4">
    <source>
        <dbReference type="ARBA" id="ARBA00023136"/>
    </source>
</evidence>
<dbReference type="InterPro" id="IPR008969">
    <property type="entry name" value="CarboxyPept-like_regulatory"/>
</dbReference>
<dbReference type="NCBIfam" id="TIGR04057">
    <property type="entry name" value="SusC_RagA_signa"/>
    <property type="match status" value="1"/>
</dbReference>
<dbReference type="InterPro" id="IPR012910">
    <property type="entry name" value="Plug_dom"/>
</dbReference>
<dbReference type="Pfam" id="PF07715">
    <property type="entry name" value="Plug"/>
    <property type="match status" value="1"/>
</dbReference>
<evidence type="ECO:0000256" key="6">
    <source>
        <dbReference type="PROSITE-ProRule" id="PRU01360"/>
    </source>
</evidence>
<evidence type="ECO:0000313" key="11">
    <source>
        <dbReference type="EMBL" id="GGC17986.1"/>
    </source>
</evidence>
<dbReference type="InterPro" id="IPR037066">
    <property type="entry name" value="Plug_dom_sf"/>
</dbReference>
<reference evidence="12" key="1">
    <citation type="journal article" date="2019" name="Int. J. Syst. Evol. Microbiol.">
        <title>The Global Catalogue of Microorganisms (GCM) 10K type strain sequencing project: providing services to taxonomists for standard genome sequencing and annotation.</title>
        <authorList>
            <consortium name="The Broad Institute Genomics Platform"/>
            <consortium name="The Broad Institute Genome Sequencing Center for Infectious Disease"/>
            <person name="Wu L."/>
            <person name="Ma J."/>
        </authorList>
    </citation>
    <scope>NUCLEOTIDE SEQUENCE [LARGE SCALE GENOMIC DNA]</scope>
    <source>
        <strain evidence="12">CGMCC 1.15342</strain>
    </source>
</reference>
<dbReference type="Gene3D" id="2.60.40.1120">
    <property type="entry name" value="Carboxypeptidase-like, regulatory domain"/>
    <property type="match status" value="1"/>
</dbReference>
<gene>
    <name evidence="11" type="ORF">GCM10011386_07430</name>
</gene>
<dbReference type="InterPro" id="IPR023997">
    <property type="entry name" value="TonB-dep_OMP_SusC/RagA_CS"/>
</dbReference>
<dbReference type="SUPFAM" id="SSF49464">
    <property type="entry name" value="Carboxypeptidase regulatory domain-like"/>
    <property type="match status" value="1"/>
</dbReference>
<evidence type="ECO:0000256" key="2">
    <source>
        <dbReference type="ARBA" id="ARBA00022496"/>
    </source>
</evidence>
<comment type="caution">
    <text evidence="11">The sequence shown here is derived from an EMBL/GenBank/DDBJ whole genome shotgun (WGS) entry which is preliminary data.</text>
</comment>
<protein>
    <submittedName>
        <fullName evidence="11">SusC/RagA family TonB-linked outer membrane protein</fullName>
    </submittedName>
</protein>
<dbReference type="EMBL" id="BMIK01000001">
    <property type="protein sequence ID" value="GGC17986.1"/>
    <property type="molecule type" value="Genomic_DNA"/>
</dbReference>
<dbReference type="Pfam" id="PF00593">
    <property type="entry name" value="TonB_dep_Rec_b-barrel"/>
    <property type="match status" value="1"/>
</dbReference>
<keyword evidence="2" id="KW-0406">Ion transport</keyword>
<keyword evidence="1 6" id="KW-0813">Transport</keyword>
<dbReference type="SUPFAM" id="SSF56935">
    <property type="entry name" value="Porins"/>
    <property type="match status" value="1"/>
</dbReference>
<dbReference type="Pfam" id="PF13715">
    <property type="entry name" value="CarbopepD_reg_2"/>
    <property type="match status" value="1"/>
</dbReference>
<dbReference type="Gene3D" id="2.170.130.10">
    <property type="entry name" value="TonB-dependent receptor, plug domain"/>
    <property type="match status" value="1"/>
</dbReference>
<evidence type="ECO:0000256" key="3">
    <source>
        <dbReference type="ARBA" id="ARBA00023004"/>
    </source>
</evidence>
<keyword evidence="4 6" id="KW-0472">Membrane</keyword>
<comment type="similarity">
    <text evidence="6 7">Belongs to the TonB-dependent receptor family.</text>
</comment>
<dbReference type="Proteomes" id="UP000597338">
    <property type="component" value="Unassembled WGS sequence"/>
</dbReference>
<keyword evidence="6" id="KW-1134">Transmembrane beta strand</keyword>
<sequence length="1096" mass="120127">MLVTSLSRTKANEHISPIFLVMKITTALLLLGALHVSAHSLSQTITLDAKDKPIKQIFEAIHEQTQFGVIYNDQKINPNQKVTVFAQQMPLETFLKEVLSSRNLSYRIMEQTIFVQAGLAHETVGNPTKPGKVGQRTVSGTVMDQQGNPLEGVTVKVKETPYGTTTDSDGNYQLAVPAAGSVLAFTFLGYEPVETAIGTELTIDITMKPSLSDLDEIVIIGYGAQKREMVTSSIATVKSDAFNKGVISDALTLIAGKVSGLSITRPNGADPNAEADFSLRGAVSVEGNPQPLIVIDGVPGADIRSIAPGDIESVDVLRDGSAGAIYGSRANAGVIIITTKRGIPGATRVSYSGYASTETIAKKYDVLTGSEFREQLVALGDVSARDKGSDTDWFDQMTRTPTNHGHNLSLSGGYNKTTFNATLNYQNFEGIDLATRRELINGRLQLNTKALDDKLDFSLMLANAYEDKSFAHYYGFGQALKINPTYPVFDENGDYFESPEFGDQWNPLADTRLTTNDQKEKRLLGTVNVKYDILPSLTAGVNYSLTKTDLLGGSYTNTALRWMQTSGLNGQASRSVDNTTNNILETTLAFTEDFDDHHVNAVVGYSYQNEFNEGVGAGNNNFLTDVYSYYNLGAGGAIFNYSPGAQRGGVFVSSYAQEQALISYFARVIYDYKDRYLLNGSIRREGASKFGDDHKWGTFWALSGGWILSREAFMDGVSMVKSLKLRAGYGVTGNQHSLQPYQSLATIGRLGRAYLGIPGSGYWLDTYGPDINSNPDLRWETKKELNVGVDFTVFNNGWLNGAFDYYNRKISALVGNYYAQVPAAIWPLIFANAGELVNEGLELTLNGALIKNESFDWQLTLVSAYNRNEVTSISSEQFQGTAHDVSDIGIGNIQRIVNGQPIGVYYGRRYAGLTDDGKWLFLNRAGESVTADEISGDDYAYLGNSIPKFNISLTNNVTYKRFDLSVLLRSALGFKAVNANRIFHENRTSFPSSNVFRSAFDTPLNDAPLFSDYYLENGSYLKIDNVTLGYSIPLKGNSHLKKLRVSATAMNLFTITGFSGMDPELGINTFNYPGIEQNSNYYPRTRSFTFGVAADF</sequence>
<keyword evidence="5 6" id="KW-0998">Cell outer membrane</keyword>
<evidence type="ECO:0000259" key="9">
    <source>
        <dbReference type="Pfam" id="PF07660"/>
    </source>
</evidence>
<evidence type="ECO:0000313" key="12">
    <source>
        <dbReference type="Proteomes" id="UP000597338"/>
    </source>
</evidence>
<proteinExistence type="inferred from homology"/>